<dbReference type="RefSeq" id="WP_091095846.1">
    <property type="nucleotide sequence ID" value="NZ_FNXE01000003.1"/>
</dbReference>
<dbReference type="EMBL" id="FNXE01000003">
    <property type="protein sequence ID" value="SEH60229.1"/>
    <property type="molecule type" value="Genomic_DNA"/>
</dbReference>
<dbReference type="OrthoDB" id="1356084at2"/>
<dbReference type="AlphaFoldDB" id="A0A1H6JKF8"/>
<gene>
    <name evidence="1" type="ORF">SAMN02927937_00438</name>
</gene>
<protein>
    <recommendedName>
        <fullName evidence="3">Immunity protein 43 domain-containing protein</fullName>
    </recommendedName>
</protein>
<reference evidence="1 2" key="1">
    <citation type="submission" date="2016-10" db="EMBL/GenBank/DDBJ databases">
        <authorList>
            <person name="de Groot N.N."/>
        </authorList>
    </citation>
    <scope>NUCLEOTIDE SEQUENCE [LARGE SCALE GENOMIC DNA]</scope>
    <source>
        <strain evidence="1 2">CGMCC 1.10825</strain>
    </source>
</reference>
<organism evidence="1 2">
    <name type="scientific">Paenimyroides marinum</name>
    <dbReference type="NCBI Taxonomy" id="1159016"/>
    <lineage>
        <taxon>Bacteria</taxon>
        <taxon>Pseudomonadati</taxon>
        <taxon>Bacteroidota</taxon>
        <taxon>Flavobacteriia</taxon>
        <taxon>Flavobacteriales</taxon>
        <taxon>Flavobacteriaceae</taxon>
        <taxon>Paenimyroides</taxon>
    </lineage>
</organism>
<evidence type="ECO:0000313" key="2">
    <source>
        <dbReference type="Proteomes" id="UP000199634"/>
    </source>
</evidence>
<evidence type="ECO:0008006" key="3">
    <source>
        <dbReference type="Google" id="ProtNLM"/>
    </source>
</evidence>
<evidence type="ECO:0000313" key="1">
    <source>
        <dbReference type="EMBL" id="SEH60229.1"/>
    </source>
</evidence>
<dbReference type="Proteomes" id="UP000199634">
    <property type="component" value="Unassembled WGS sequence"/>
</dbReference>
<dbReference type="STRING" id="1159016.SAMN02927937_00438"/>
<proteinExistence type="predicted"/>
<keyword evidence="2" id="KW-1185">Reference proteome</keyword>
<name>A0A1H6JKF8_9FLAO</name>
<sequence>MKYYQISVSAEPKVIGVNNGIYQLEIDEKAIDKKDAKFINFIEWFNYKNENFWSKQDIVKLLKSPIIKGKMLKKAKITDIMGYAPEYHCLHNIYSEKYIEIVKTHGIGDYSIFDFEIENVKEKYYLMFVKTITTPEIIFDNSTLYTGHKIMNNLKYYSVENYEQFRQLLEREPLVRYEKVAISKEYYGRDIISVQATAGHFYSEKLIDFLLDCGITGLQVSYNNSIQLEFV</sequence>
<accession>A0A1H6JKF8</accession>